<dbReference type="SMART" id="SM00267">
    <property type="entry name" value="GGDEF"/>
    <property type="match status" value="1"/>
</dbReference>
<dbReference type="PANTHER" id="PTHR46663:SF2">
    <property type="entry name" value="GGDEF DOMAIN-CONTAINING PROTEIN"/>
    <property type="match status" value="1"/>
</dbReference>
<dbReference type="RefSeq" id="WP_172961701.1">
    <property type="nucleotide sequence ID" value="NZ_AP017378.1"/>
</dbReference>
<dbReference type="PANTHER" id="PTHR46663">
    <property type="entry name" value="DIGUANYLATE CYCLASE DGCT-RELATED"/>
    <property type="match status" value="1"/>
</dbReference>
<organism evidence="3 4">
    <name type="scientific">Desulfovibrio ferrophilus</name>
    <dbReference type="NCBI Taxonomy" id="241368"/>
    <lineage>
        <taxon>Bacteria</taxon>
        <taxon>Pseudomonadati</taxon>
        <taxon>Thermodesulfobacteriota</taxon>
        <taxon>Desulfovibrionia</taxon>
        <taxon>Desulfovibrionales</taxon>
        <taxon>Desulfovibrionaceae</taxon>
        <taxon>Desulfovibrio</taxon>
    </lineage>
</organism>
<dbReference type="PROSITE" id="PS50887">
    <property type="entry name" value="GGDEF"/>
    <property type="match status" value="1"/>
</dbReference>
<name>A0A2Z6AZN3_9BACT</name>
<dbReference type="InterPro" id="IPR052163">
    <property type="entry name" value="DGC-Regulatory_Protein"/>
</dbReference>
<dbReference type="InterPro" id="IPR043128">
    <property type="entry name" value="Rev_trsase/Diguanyl_cyclase"/>
</dbReference>
<dbReference type="InterPro" id="IPR000160">
    <property type="entry name" value="GGDEF_dom"/>
</dbReference>
<feature type="domain" description="GGDEF" evidence="2">
    <location>
        <begin position="405"/>
        <end position="538"/>
    </location>
</feature>
<dbReference type="CDD" id="cd01949">
    <property type="entry name" value="GGDEF"/>
    <property type="match status" value="1"/>
</dbReference>
<dbReference type="AlphaFoldDB" id="A0A2Z6AZN3"/>
<dbReference type="SUPFAM" id="SSF103190">
    <property type="entry name" value="Sensory domain-like"/>
    <property type="match status" value="2"/>
</dbReference>
<dbReference type="KEGG" id="dfl:DFE_1927"/>
<evidence type="ECO:0000259" key="2">
    <source>
        <dbReference type="PROSITE" id="PS50887"/>
    </source>
</evidence>
<dbReference type="FunFam" id="3.30.70.270:FF:000001">
    <property type="entry name" value="Diguanylate cyclase domain protein"/>
    <property type="match status" value="1"/>
</dbReference>
<dbReference type="InterPro" id="IPR029151">
    <property type="entry name" value="Sensor-like_sf"/>
</dbReference>
<gene>
    <name evidence="3" type="ORF">DFE_1927</name>
</gene>
<dbReference type="Gene3D" id="3.30.450.20">
    <property type="entry name" value="PAS domain"/>
    <property type="match status" value="2"/>
</dbReference>
<dbReference type="InterPro" id="IPR029787">
    <property type="entry name" value="Nucleotide_cyclase"/>
</dbReference>
<protein>
    <submittedName>
        <fullName evidence="3">Diguanylate cyclase</fullName>
    </submittedName>
</protein>
<accession>A0A2Z6AZN3</accession>
<keyword evidence="1" id="KW-0812">Transmembrane</keyword>
<sequence>MNMKTDSERVTRKAMTLFFVLFLIFGSVLGGLVAVFYRSEIDSFLHDVEIKEWGLMELQGLALENEFDHVTADLLFLSNQNELDDFLMSNSFADRVKVQKEFIDLARIKGVYDQIRFIDASGMERVRVNFDGDMAGVVSLESLQNKSDRYYFKNAMDMGKSGISVSPLDLNVESGVVEQPYKPMIRFGTPVFDSLGKKQGVVILNYLARNLLDKIESVSRTSNGEPMLLNQNGYWMLCQDKELEWGFMLSERVSASFARMFTQEWERMQGQDEGQFQTGNGLFSFRRIYPLREVMGRHTVAQALTEPKKGPEAEYFWVLVSRIAPKMLKAHRNSLIGQLFLFGAALFLMVSLGAWALAVAVTRRRLYQARLVKMALYDPLTSLPNRKLFFDRLEISLNHASRYGRKMGVLYIDLDGFKQVNDTLGHQAGDALLIRVGEILQASSRKSDTVARLGGDEFAVILFEIDGIEGARRAGQKIVESLGEPIALPSGTAHIGGSVGGAVYPDHAEDSDELLKRADSAMYRAKARGKNNCVICSDPPEEG</sequence>
<evidence type="ECO:0000313" key="3">
    <source>
        <dbReference type="EMBL" id="BBD08653.1"/>
    </source>
</evidence>
<dbReference type="GO" id="GO:0003824">
    <property type="term" value="F:catalytic activity"/>
    <property type="evidence" value="ECO:0007669"/>
    <property type="project" value="UniProtKB-ARBA"/>
</dbReference>
<keyword evidence="4" id="KW-1185">Reference proteome</keyword>
<dbReference type="EMBL" id="AP017378">
    <property type="protein sequence ID" value="BBD08653.1"/>
    <property type="molecule type" value="Genomic_DNA"/>
</dbReference>
<keyword evidence="1" id="KW-0472">Membrane</keyword>
<dbReference type="InterPro" id="IPR048760">
    <property type="entry name" value="VP0354-like_sensor_dom"/>
</dbReference>
<dbReference type="Pfam" id="PF00990">
    <property type="entry name" value="GGDEF"/>
    <property type="match status" value="1"/>
</dbReference>
<evidence type="ECO:0000313" key="4">
    <source>
        <dbReference type="Proteomes" id="UP000269883"/>
    </source>
</evidence>
<evidence type="ECO:0000256" key="1">
    <source>
        <dbReference type="SAM" id="Phobius"/>
    </source>
</evidence>
<reference evidence="3 4" key="1">
    <citation type="journal article" date="2018" name="Sci. Adv.">
        <title>Multi-heme cytochromes provide a pathway for survival in energy-limited environments.</title>
        <authorList>
            <person name="Deng X."/>
            <person name="Dohmae N."/>
            <person name="Nealson K.H."/>
            <person name="Hashimoto K."/>
            <person name="Okamoto A."/>
        </authorList>
    </citation>
    <scope>NUCLEOTIDE SEQUENCE [LARGE SCALE GENOMIC DNA]</scope>
    <source>
        <strain evidence="3 4">IS5</strain>
    </source>
</reference>
<dbReference type="Proteomes" id="UP000269883">
    <property type="component" value="Chromosome"/>
</dbReference>
<proteinExistence type="predicted"/>
<dbReference type="Pfam" id="PF21623">
    <property type="entry name" value="HK_sensor_dom_bact"/>
    <property type="match status" value="1"/>
</dbReference>
<dbReference type="NCBIfam" id="TIGR00254">
    <property type="entry name" value="GGDEF"/>
    <property type="match status" value="1"/>
</dbReference>
<dbReference type="SUPFAM" id="SSF55073">
    <property type="entry name" value="Nucleotide cyclase"/>
    <property type="match status" value="1"/>
</dbReference>
<keyword evidence="1" id="KW-1133">Transmembrane helix</keyword>
<feature type="transmembrane region" description="Helical" evidence="1">
    <location>
        <begin position="339"/>
        <end position="361"/>
    </location>
</feature>
<dbReference type="Gene3D" id="3.30.70.270">
    <property type="match status" value="1"/>
</dbReference>